<evidence type="ECO:0000313" key="3">
    <source>
        <dbReference type="Proteomes" id="UP000006820"/>
    </source>
</evidence>
<dbReference type="InterPro" id="IPR002750">
    <property type="entry name" value="CobE/GbiG_C"/>
</dbReference>
<dbReference type="PANTHER" id="PTHR37477:SF1">
    <property type="entry name" value="COBALT-PRECORRIN-5A HYDROLASE"/>
    <property type="match status" value="1"/>
</dbReference>
<keyword evidence="3" id="KW-1185">Reference proteome</keyword>
<accession>Q5YSB2</accession>
<evidence type="ECO:0000313" key="2">
    <source>
        <dbReference type="EMBL" id="BAD58929.1"/>
    </source>
</evidence>
<reference evidence="2 3" key="1">
    <citation type="journal article" date="2004" name="Proc. Natl. Acad. Sci. U.S.A.">
        <title>The complete genomic sequence of Nocardia farcinica IFM 10152.</title>
        <authorList>
            <person name="Ishikawa J."/>
            <person name="Yamashita A."/>
            <person name="Mikami Y."/>
            <person name="Hoshino Y."/>
            <person name="Kurita H."/>
            <person name="Hotta K."/>
            <person name="Shiba T."/>
            <person name="Hattori M."/>
        </authorList>
    </citation>
    <scope>NUCLEOTIDE SEQUENCE [LARGE SCALE GENOMIC DNA]</scope>
    <source>
        <strain evidence="2 3">IFM 10152</strain>
    </source>
</reference>
<dbReference type="InterPro" id="IPR052553">
    <property type="entry name" value="CbiG_hydrolase"/>
</dbReference>
<dbReference type="AlphaFoldDB" id="Q5YSB2"/>
<sequence>MVGVGCRPGTSAADILAAVRAVTGEHGCRGLATLDRRTADSGVREAAARLGVPLLAYPAERLAAVAVPNPSSGVAAAVGAAGVAEAAAILAAAGGRLLRAKTVVGGVTVAAATAG</sequence>
<gene>
    <name evidence="2" type="ordered locus">NFA_40800</name>
</gene>
<dbReference type="RefSeq" id="WP_011210614.1">
    <property type="nucleotide sequence ID" value="NC_006361.1"/>
</dbReference>
<dbReference type="EMBL" id="AP006618">
    <property type="protein sequence ID" value="BAD58929.1"/>
    <property type="molecule type" value="Genomic_DNA"/>
</dbReference>
<proteinExistence type="predicted"/>
<evidence type="ECO:0000259" key="1">
    <source>
        <dbReference type="Pfam" id="PF01890"/>
    </source>
</evidence>
<dbReference type="Proteomes" id="UP000006820">
    <property type="component" value="Chromosome"/>
</dbReference>
<name>Q5YSB2_NOCFA</name>
<organism evidence="2 3">
    <name type="scientific">Nocardia farcinica (strain IFM 10152)</name>
    <dbReference type="NCBI Taxonomy" id="247156"/>
    <lineage>
        <taxon>Bacteria</taxon>
        <taxon>Bacillati</taxon>
        <taxon>Actinomycetota</taxon>
        <taxon>Actinomycetes</taxon>
        <taxon>Mycobacteriales</taxon>
        <taxon>Nocardiaceae</taxon>
        <taxon>Nocardia</taxon>
    </lineage>
</organism>
<dbReference type="SUPFAM" id="SSF159664">
    <property type="entry name" value="CobE/GbiG C-terminal domain-like"/>
    <property type="match status" value="1"/>
</dbReference>
<dbReference type="STRING" id="247156.NFA_40800"/>
<dbReference type="InterPro" id="IPR036518">
    <property type="entry name" value="CobE/GbiG_C_sf"/>
</dbReference>
<feature type="domain" description="CobE/GbiG C-terminal" evidence="1">
    <location>
        <begin position="1"/>
        <end position="112"/>
    </location>
</feature>
<dbReference type="GO" id="GO:0009236">
    <property type="term" value="P:cobalamin biosynthetic process"/>
    <property type="evidence" value="ECO:0007669"/>
    <property type="project" value="InterPro"/>
</dbReference>
<dbReference type="GeneID" id="61134723"/>
<dbReference type="Pfam" id="PF01890">
    <property type="entry name" value="CbiG_C"/>
    <property type="match status" value="1"/>
</dbReference>
<dbReference type="PANTHER" id="PTHR37477">
    <property type="entry name" value="COBALT-PRECORRIN-5A HYDROLASE"/>
    <property type="match status" value="1"/>
</dbReference>
<dbReference type="HOGENOM" id="CLU_087913_0_3_11"/>
<protein>
    <recommendedName>
        <fullName evidence="1">CobE/GbiG C-terminal domain-containing protein</fullName>
    </recommendedName>
</protein>
<dbReference type="OrthoDB" id="5198016at2"/>
<dbReference type="KEGG" id="nfa:NFA_40800"/>
<dbReference type="Gene3D" id="3.30.420.180">
    <property type="entry name" value="CobE/GbiG C-terminal domain"/>
    <property type="match status" value="1"/>
</dbReference>
<dbReference type="eggNOG" id="COG0079">
    <property type="taxonomic scope" value="Bacteria"/>
</dbReference>